<comment type="caution">
    <text evidence="2">The sequence shown here is derived from an EMBL/GenBank/DDBJ whole genome shotgun (WGS) entry which is preliminary data.</text>
</comment>
<dbReference type="AlphaFoldDB" id="A0AAE0FV24"/>
<protein>
    <submittedName>
        <fullName evidence="2">Uncharacterized protein</fullName>
    </submittedName>
</protein>
<gene>
    <name evidence="2" type="ORF">CYMTET_25582</name>
</gene>
<feature type="region of interest" description="Disordered" evidence="1">
    <location>
        <begin position="1"/>
        <end position="61"/>
    </location>
</feature>
<name>A0AAE0FV24_9CHLO</name>
<feature type="compositionally biased region" description="Basic and acidic residues" evidence="1">
    <location>
        <begin position="1"/>
        <end position="32"/>
    </location>
</feature>
<feature type="compositionally biased region" description="Basic and acidic residues" evidence="1">
    <location>
        <begin position="147"/>
        <end position="163"/>
    </location>
</feature>
<evidence type="ECO:0000256" key="1">
    <source>
        <dbReference type="SAM" id="MobiDB-lite"/>
    </source>
</evidence>
<keyword evidence="3" id="KW-1185">Reference proteome</keyword>
<dbReference type="EMBL" id="LGRX02013718">
    <property type="protein sequence ID" value="KAK3265761.1"/>
    <property type="molecule type" value="Genomic_DNA"/>
</dbReference>
<proteinExistence type="predicted"/>
<sequence length="362" mass="39991">MARIRELGQRERHPVFHGEGGSHDPIFFREGGDEAPVAGAEPEEAHEAHGGREEPDQQTQAGVVSGIFGHTPEDPRVGTKRVRALQEALMSAMAKSPVLGVGIYPAWTRAPAKAYCRRGTREGEPLVEGPNVENPTADATESAQDLDQSHHGTEVGEPEENHQEQMLLEELQHAHWDPSSSPGQWDHDNQEWETPRSHATQGAAQETTRDEWDMLWEFEEAQGPPRDQPGDRDADETPHPPHAPLLVQGEHSGVTPEGTQPWDPHDMDAEVAMSSQDRELLQAIEEAESTDDPIVGLCRSMMRRRLWDSVESIAAETADSNGRYYRRVQAHAHVVVDALHKLTRKCPPGHISVGIPAIIATL</sequence>
<evidence type="ECO:0000313" key="3">
    <source>
        <dbReference type="Proteomes" id="UP001190700"/>
    </source>
</evidence>
<reference evidence="2 3" key="1">
    <citation type="journal article" date="2015" name="Genome Biol. Evol.">
        <title>Comparative Genomics of a Bacterivorous Green Alga Reveals Evolutionary Causalities and Consequences of Phago-Mixotrophic Mode of Nutrition.</title>
        <authorList>
            <person name="Burns J.A."/>
            <person name="Paasch A."/>
            <person name="Narechania A."/>
            <person name="Kim E."/>
        </authorList>
    </citation>
    <scope>NUCLEOTIDE SEQUENCE [LARGE SCALE GENOMIC DNA]</scope>
    <source>
        <strain evidence="2 3">PLY_AMNH</strain>
    </source>
</reference>
<feature type="compositionally biased region" description="Polar residues" evidence="1">
    <location>
        <begin position="197"/>
        <end position="206"/>
    </location>
</feature>
<feature type="compositionally biased region" description="Basic and acidic residues" evidence="1">
    <location>
        <begin position="43"/>
        <end position="55"/>
    </location>
</feature>
<feature type="compositionally biased region" description="Basic and acidic residues" evidence="1">
    <location>
        <begin position="228"/>
        <end position="239"/>
    </location>
</feature>
<feature type="region of interest" description="Disordered" evidence="1">
    <location>
        <begin position="175"/>
        <end position="208"/>
    </location>
</feature>
<feature type="compositionally biased region" description="Polar residues" evidence="1">
    <location>
        <begin position="133"/>
        <end position="146"/>
    </location>
</feature>
<dbReference type="Proteomes" id="UP001190700">
    <property type="component" value="Unassembled WGS sequence"/>
</dbReference>
<feature type="compositionally biased region" description="Basic and acidic residues" evidence="1">
    <location>
        <begin position="185"/>
        <end position="196"/>
    </location>
</feature>
<organism evidence="2 3">
    <name type="scientific">Cymbomonas tetramitiformis</name>
    <dbReference type="NCBI Taxonomy" id="36881"/>
    <lineage>
        <taxon>Eukaryota</taxon>
        <taxon>Viridiplantae</taxon>
        <taxon>Chlorophyta</taxon>
        <taxon>Pyramimonadophyceae</taxon>
        <taxon>Pyramimonadales</taxon>
        <taxon>Pyramimonadaceae</taxon>
        <taxon>Cymbomonas</taxon>
    </lineage>
</organism>
<feature type="region of interest" description="Disordered" evidence="1">
    <location>
        <begin position="221"/>
        <end position="263"/>
    </location>
</feature>
<evidence type="ECO:0000313" key="2">
    <source>
        <dbReference type="EMBL" id="KAK3265761.1"/>
    </source>
</evidence>
<accession>A0AAE0FV24</accession>
<feature type="region of interest" description="Disordered" evidence="1">
    <location>
        <begin position="121"/>
        <end position="163"/>
    </location>
</feature>